<dbReference type="Proteomes" id="UP001519362">
    <property type="component" value="Unassembled WGS sequence"/>
</dbReference>
<dbReference type="EC" id="2.3.1.-" evidence="4"/>
<keyword evidence="2 4" id="KW-0012">Acyltransferase</keyword>
<proteinExistence type="predicted"/>
<dbReference type="CDD" id="cd04301">
    <property type="entry name" value="NAT_SF"/>
    <property type="match status" value="1"/>
</dbReference>
<dbReference type="PROSITE" id="PS51186">
    <property type="entry name" value="GNAT"/>
    <property type="match status" value="1"/>
</dbReference>
<dbReference type="InterPro" id="IPR016181">
    <property type="entry name" value="Acyl_CoA_acyltransferase"/>
</dbReference>
<dbReference type="GO" id="GO:0016746">
    <property type="term" value="F:acyltransferase activity"/>
    <property type="evidence" value="ECO:0007669"/>
    <property type="project" value="UniProtKB-KW"/>
</dbReference>
<name>A0ABS4ZE99_9MICO</name>
<organism evidence="4 5">
    <name type="scientific">Microbacterium amylolyticum</name>
    <dbReference type="NCBI Taxonomy" id="936337"/>
    <lineage>
        <taxon>Bacteria</taxon>
        <taxon>Bacillati</taxon>
        <taxon>Actinomycetota</taxon>
        <taxon>Actinomycetes</taxon>
        <taxon>Micrococcales</taxon>
        <taxon>Microbacteriaceae</taxon>
        <taxon>Microbacterium</taxon>
    </lineage>
</organism>
<gene>
    <name evidence="4" type="ORF">JOF34_000192</name>
</gene>
<keyword evidence="5" id="KW-1185">Reference proteome</keyword>
<dbReference type="SUPFAM" id="SSF55729">
    <property type="entry name" value="Acyl-CoA N-acyltransferases (Nat)"/>
    <property type="match status" value="1"/>
</dbReference>
<evidence type="ECO:0000256" key="1">
    <source>
        <dbReference type="ARBA" id="ARBA00022679"/>
    </source>
</evidence>
<comment type="caution">
    <text evidence="4">The sequence shown here is derived from an EMBL/GenBank/DDBJ whole genome shotgun (WGS) entry which is preliminary data.</text>
</comment>
<dbReference type="PANTHER" id="PTHR43877:SF5">
    <property type="entry name" value="BLL8307 PROTEIN"/>
    <property type="match status" value="1"/>
</dbReference>
<dbReference type="Gene3D" id="3.40.630.30">
    <property type="match status" value="1"/>
</dbReference>
<dbReference type="InterPro" id="IPR000182">
    <property type="entry name" value="GNAT_dom"/>
</dbReference>
<keyword evidence="1 4" id="KW-0808">Transferase</keyword>
<dbReference type="EMBL" id="JAGIOL010000001">
    <property type="protein sequence ID" value="MBP2435606.1"/>
    <property type="molecule type" value="Genomic_DNA"/>
</dbReference>
<dbReference type="PANTHER" id="PTHR43877">
    <property type="entry name" value="AMINOALKYLPHOSPHONATE N-ACETYLTRANSFERASE-RELATED-RELATED"/>
    <property type="match status" value="1"/>
</dbReference>
<protein>
    <submittedName>
        <fullName evidence="4">Acetyltransferase</fullName>
        <ecNumber evidence="4">2.3.1.-</ecNumber>
    </submittedName>
</protein>
<dbReference type="Pfam" id="PF00583">
    <property type="entry name" value="Acetyltransf_1"/>
    <property type="match status" value="1"/>
</dbReference>
<dbReference type="InterPro" id="IPR050832">
    <property type="entry name" value="Bact_Acetyltransf"/>
</dbReference>
<evidence type="ECO:0000313" key="4">
    <source>
        <dbReference type="EMBL" id="MBP2435606.1"/>
    </source>
</evidence>
<evidence type="ECO:0000259" key="3">
    <source>
        <dbReference type="PROSITE" id="PS51186"/>
    </source>
</evidence>
<accession>A0ABS4ZE99</accession>
<evidence type="ECO:0000256" key="2">
    <source>
        <dbReference type="ARBA" id="ARBA00023315"/>
    </source>
</evidence>
<sequence length="153" mass="16720">MLMISRADFADPQLRVFLEAHLADLEPTAPPESQHALDFEALQRPGVRLWVAADDGVIVGTAALSVLDDHHDELKSMRTEPACRGTGIASQLLEHATGDARSRNVARVSLETGSDGFFAPARRFYARHGFSECAPFGAYRPDPNSVFMTRVLA</sequence>
<reference evidence="4 5" key="1">
    <citation type="submission" date="2021-03" db="EMBL/GenBank/DDBJ databases">
        <title>Sequencing the genomes of 1000 actinobacteria strains.</title>
        <authorList>
            <person name="Klenk H.-P."/>
        </authorList>
    </citation>
    <scope>NUCLEOTIDE SEQUENCE [LARGE SCALE GENOMIC DNA]</scope>
    <source>
        <strain evidence="4 5">DSM 24221</strain>
    </source>
</reference>
<feature type="domain" description="N-acetyltransferase" evidence="3">
    <location>
        <begin position="12"/>
        <end position="153"/>
    </location>
</feature>
<evidence type="ECO:0000313" key="5">
    <source>
        <dbReference type="Proteomes" id="UP001519362"/>
    </source>
</evidence>